<proteinExistence type="predicted"/>
<dbReference type="InterPro" id="IPR029016">
    <property type="entry name" value="GAF-like_dom_sf"/>
</dbReference>
<dbReference type="SMART" id="SM00331">
    <property type="entry name" value="PP2C_SIG"/>
    <property type="match status" value="1"/>
</dbReference>
<dbReference type="Gene3D" id="3.60.40.10">
    <property type="entry name" value="PPM-type phosphatase domain"/>
    <property type="match status" value="1"/>
</dbReference>
<dbReference type="InterPro" id="IPR052016">
    <property type="entry name" value="Bact_Sigma-Reg"/>
</dbReference>
<dbReference type="SMART" id="SM00065">
    <property type="entry name" value="GAF"/>
    <property type="match status" value="1"/>
</dbReference>
<organism evidence="5 6">
    <name type="scientific">Isoptericola sediminis</name>
    <dbReference type="NCBI Taxonomy" id="2733572"/>
    <lineage>
        <taxon>Bacteria</taxon>
        <taxon>Bacillati</taxon>
        <taxon>Actinomycetota</taxon>
        <taxon>Actinomycetes</taxon>
        <taxon>Micrococcales</taxon>
        <taxon>Promicromonosporaceae</taxon>
        <taxon>Isoptericola</taxon>
    </lineage>
</organism>
<protein>
    <submittedName>
        <fullName evidence="5">SpoIIE family protein phosphatase</fullName>
    </submittedName>
</protein>
<dbReference type="InterPro" id="IPR000014">
    <property type="entry name" value="PAS"/>
</dbReference>
<dbReference type="PANTHER" id="PTHR43156">
    <property type="entry name" value="STAGE II SPORULATION PROTEIN E-RELATED"/>
    <property type="match status" value="1"/>
</dbReference>
<dbReference type="RefSeq" id="WP_171246661.1">
    <property type="nucleotide sequence ID" value="NZ_JABFAJ010000011.1"/>
</dbReference>
<feature type="domain" description="PAC" evidence="4">
    <location>
        <begin position="220"/>
        <end position="274"/>
    </location>
</feature>
<evidence type="ECO:0000259" key="4">
    <source>
        <dbReference type="PROSITE" id="PS50113"/>
    </source>
</evidence>
<evidence type="ECO:0000256" key="2">
    <source>
        <dbReference type="SAM" id="MobiDB-lite"/>
    </source>
</evidence>
<dbReference type="EMBL" id="JABFAJ010000011">
    <property type="protein sequence ID" value="NNU27157.1"/>
    <property type="molecule type" value="Genomic_DNA"/>
</dbReference>
<dbReference type="InterPro" id="IPR001610">
    <property type="entry name" value="PAC"/>
</dbReference>
<dbReference type="SMART" id="SM00086">
    <property type="entry name" value="PAC"/>
    <property type="match status" value="1"/>
</dbReference>
<dbReference type="PROSITE" id="PS50113">
    <property type="entry name" value="PAC"/>
    <property type="match status" value="1"/>
</dbReference>
<comment type="caution">
    <text evidence="5">The sequence shown here is derived from an EMBL/GenBank/DDBJ whole genome shotgun (WGS) entry which is preliminary data.</text>
</comment>
<dbReference type="SUPFAM" id="SSF81606">
    <property type="entry name" value="PP2C-like"/>
    <property type="match status" value="1"/>
</dbReference>
<dbReference type="Pfam" id="PF13426">
    <property type="entry name" value="PAS_9"/>
    <property type="match status" value="1"/>
</dbReference>
<sequence>MTQQQSAPTDITTLARDLLPEVHDPAKVVTGGAVLLVDTRTHEVVDTNPVGARMVGGLELPTSLGAWCAAAGLSVRDADISAERALAAAVDGSSGVAVLSARQNAPDDLWAVGVPLAGAPGTLANRALVVMLPGTGLQESHPPSEFDGLQRRAAVASHLSFTISDPSLPDDPLIWVNPAFCEVTGYTTDDVLGTNCRFLQGEGTDRQTVARIRAALDAGQAVGETLLNYRKDGTPFWNQVVVSPIHDDEGKVTHHVGIQTDVTERVHHDRRQALELDAANRQTESLRRLASITQALVDLFDEESGAAALPALVAPHYGSWCAVLLVDEHGAPRIVHGASRDPERADDIAVLERSHRWIRESPTVLRVLTTGTEEISEPFPVDIDSLPRRTGAEELAALRRLGLGSAMVVPLRGREGDIGVLIVVSRDGDVATAFPPSDVHDIVALGARAGLALDNARLYRREQQTALTLQHSMLPEIVEAPGLDCAALYEPASAGADVGGDWYDVVPLPDGRVAISVGDVVGHDIRAAASMGQLRSVLRSEAWAGLSPSAVIAGVDDLVRGLQMADMTTCVFAVVDPPDDGGNRRVTYTRAGHHAPLLMHSHHDVERLDEALTTPIGAPLLTGDVPEASTVLHPGDSLVLFTDGLIERRDRPLRTQLENLLTCVEEVDPDLEAEASRDAIVEACADGTQEDDTCILVVRNIPVPSSGEADTEILGPHENRTGSRRGSGQSCRDSHQD</sequence>
<dbReference type="PANTHER" id="PTHR43156:SF2">
    <property type="entry name" value="STAGE II SPORULATION PROTEIN E"/>
    <property type="match status" value="1"/>
</dbReference>
<keyword evidence="1" id="KW-0378">Hydrolase</keyword>
<dbReference type="Pfam" id="PF01590">
    <property type="entry name" value="GAF"/>
    <property type="match status" value="1"/>
</dbReference>
<evidence type="ECO:0000256" key="1">
    <source>
        <dbReference type="ARBA" id="ARBA00022801"/>
    </source>
</evidence>
<feature type="domain" description="PAS" evidence="3">
    <location>
        <begin position="173"/>
        <end position="219"/>
    </location>
</feature>
<dbReference type="InterPro" id="IPR035965">
    <property type="entry name" value="PAS-like_dom_sf"/>
</dbReference>
<dbReference type="InterPro" id="IPR000700">
    <property type="entry name" value="PAS-assoc_C"/>
</dbReference>
<dbReference type="PROSITE" id="PS50112">
    <property type="entry name" value="PAS"/>
    <property type="match status" value="1"/>
</dbReference>
<dbReference type="Pfam" id="PF07228">
    <property type="entry name" value="SpoIIE"/>
    <property type="match status" value="1"/>
</dbReference>
<dbReference type="Gene3D" id="3.30.450.20">
    <property type="entry name" value="PAS domain"/>
    <property type="match status" value="1"/>
</dbReference>
<dbReference type="AlphaFoldDB" id="A0A849K7I8"/>
<dbReference type="Gene3D" id="3.30.450.40">
    <property type="match status" value="1"/>
</dbReference>
<evidence type="ECO:0000259" key="3">
    <source>
        <dbReference type="PROSITE" id="PS50112"/>
    </source>
</evidence>
<feature type="region of interest" description="Disordered" evidence="2">
    <location>
        <begin position="705"/>
        <end position="737"/>
    </location>
</feature>
<keyword evidence="6" id="KW-1185">Reference proteome</keyword>
<dbReference type="SUPFAM" id="SSF55785">
    <property type="entry name" value="PYP-like sensor domain (PAS domain)"/>
    <property type="match status" value="1"/>
</dbReference>
<evidence type="ECO:0000313" key="5">
    <source>
        <dbReference type="EMBL" id="NNU27157.1"/>
    </source>
</evidence>
<name>A0A849K7I8_9MICO</name>
<dbReference type="InterPro" id="IPR036457">
    <property type="entry name" value="PPM-type-like_dom_sf"/>
</dbReference>
<evidence type="ECO:0000313" key="6">
    <source>
        <dbReference type="Proteomes" id="UP000557204"/>
    </source>
</evidence>
<dbReference type="SUPFAM" id="SSF55781">
    <property type="entry name" value="GAF domain-like"/>
    <property type="match status" value="1"/>
</dbReference>
<dbReference type="GO" id="GO:0016791">
    <property type="term" value="F:phosphatase activity"/>
    <property type="evidence" value="ECO:0007669"/>
    <property type="project" value="TreeGrafter"/>
</dbReference>
<dbReference type="InterPro" id="IPR003018">
    <property type="entry name" value="GAF"/>
</dbReference>
<dbReference type="InterPro" id="IPR001932">
    <property type="entry name" value="PPM-type_phosphatase-like_dom"/>
</dbReference>
<dbReference type="NCBIfam" id="TIGR00229">
    <property type="entry name" value="sensory_box"/>
    <property type="match status" value="1"/>
</dbReference>
<dbReference type="Proteomes" id="UP000557204">
    <property type="component" value="Unassembled WGS sequence"/>
</dbReference>
<gene>
    <name evidence="5" type="ORF">HLI28_06320</name>
</gene>
<reference evidence="5 6" key="1">
    <citation type="submission" date="2020-05" db="EMBL/GenBank/DDBJ databases">
        <title>Genome sequence of Isoptericola sp. JC619 isolated from Chilika lagoon, India.</title>
        <authorList>
            <person name="Kumar D."/>
            <person name="Appam K."/>
            <person name="Gandham S."/>
            <person name="Uppada J."/>
            <person name="Sasikala C."/>
            <person name="Venkata Ramana C."/>
        </authorList>
    </citation>
    <scope>NUCLEOTIDE SEQUENCE [LARGE SCALE GENOMIC DNA]</scope>
    <source>
        <strain evidence="5 6">JC619</strain>
    </source>
</reference>
<dbReference type="CDD" id="cd00130">
    <property type="entry name" value="PAS"/>
    <property type="match status" value="1"/>
</dbReference>
<accession>A0A849K7I8</accession>